<evidence type="ECO:0000313" key="11">
    <source>
        <dbReference type="Proteomes" id="UP000518752"/>
    </source>
</evidence>
<comment type="caution">
    <text evidence="10">The sequence shown here is derived from an EMBL/GenBank/DDBJ whole genome shotgun (WGS) entry which is preliminary data.</text>
</comment>
<evidence type="ECO:0000259" key="9">
    <source>
        <dbReference type="Pfam" id="PF09811"/>
    </source>
</evidence>
<evidence type="ECO:0000256" key="2">
    <source>
        <dbReference type="ARBA" id="ARBA00004496"/>
    </source>
</evidence>
<dbReference type="Pfam" id="PF09811">
    <property type="entry name" value="Yae1_N"/>
    <property type="match status" value="1"/>
</dbReference>
<comment type="subcellular location">
    <subcellularLocation>
        <location evidence="2">Cytoplasm</location>
    </subcellularLocation>
    <subcellularLocation>
        <location evidence="1">Nucleus</location>
    </subcellularLocation>
</comment>
<keyword evidence="7" id="KW-0539">Nucleus</keyword>
<feature type="domain" description="Essential protein Yae1 N-terminal" evidence="9">
    <location>
        <begin position="33"/>
        <end position="71"/>
    </location>
</feature>
<evidence type="ECO:0000313" key="10">
    <source>
        <dbReference type="EMBL" id="KAF5391968.1"/>
    </source>
</evidence>
<evidence type="ECO:0000256" key="8">
    <source>
        <dbReference type="SAM" id="MobiDB-lite"/>
    </source>
</evidence>
<dbReference type="InterPro" id="IPR019191">
    <property type="entry name" value="Essential_protein_Yae1_N"/>
</dbReference>
<organism evidence="10 11">
    <name type="scientific">Collybiopsis confluens</name>
    <dbReference type="NCBI Taxonomy" id="2823264"/>
    <lineage>
        <taxon>Eukaryota</taxon>
        <taxon>Fungi</taxon>
        <taxon>Dikarya</taxon>
        <taxon>Basidiomycota</taxon>
        <taxon>Agaricomycotina</taxon>
        <taxon>Agaricomycetes</taxon>
        <taxon>Agaricomycetidae</taxon>
        <taxon>Agaricales</taxon>
        <taxon>Marasmiineae</taxon>
        <taxon>Omphalotaceae</taxon>
        <taxon>Collybiopsis</taxon>
    </lineage>
</organism>
<dbReference type="Proteomes" id="UP000518752">
    <property type="component" value="Unassembled WGS sequence"/>
</dbReference>
<dbReference type="EMBL" id="JAACJN010000007">
    <property type="protein sequence ID" value="KAF5391968.1"/>
    <property type="molecule type" value="Genomic_DNA"/>
</dbReference>
<gene>
    <name evidence="10" type="ORF">D9757_003283</name>
</gene>
<keyword evidence="6" id="KW-0963">Cytoplasm</keyword>
<dbReference type="GO" id="GO:0005737">
    <property type="term" value="C:cytoplasm"/>
    <property type="evidence" value="ECO:0007669"/>
    <property type="project" value="UniProtKB-SubCell"/>
</dbReference>
<feature type="region of interest" description="Disordered" evidence="8">
    <location>
        <begin position="1"/>
        <end position="21"/>
    </location>
</feature>
<dbReference type="PANTHER" id="PTHR18829:SF0">
    <property type="entry name" value="PROTEIN YAE1 HOMOLOG"/>
    <property type="match status" value="1"/>
</dbReference>
<proteinExistence type="inferred from homology"/>
<evidence type="ECO:0000256" key="1">
    <source>
        <dbReference type="ARBA" id="ARBA00004123"/>
    </source>
</evidence>
<sequence length="195" mass="20996">MACMDSPWDEDAAPDGHRNAEWSRISEEFTTSGYREGITAGKESALQEGFDSGFANVGVPIGREIGILRGMISALLAALSGGNLDQGDGSVLAEARSISSQLSNIRFSDIAPRDFEAEAHALEHLGEEDDDEMEENEELGEKRKMEKLEDMLGRMSAGASAAAPAKQLTMEDVQKLKTRILSLCTAIGFNSISLN</sequence>
<evidence type="ECO:0000256" key="3">
    <source>
        <dbReference type="ARBA" id="ARBA00007096"/>
    </source>
</evidence>
<dbReference type="OrthoDB" id="20086at2759"/>
<protein>
    <recommendedName>
        <fullName evidence="5">Protein YAE1</fullName>
    </recommendedName>
    <alternativeName>
        <fullName evidence="4">Protein yae1</fullName>
    </alternativeName>
</protein>
<evidence type="ECO:0000256" key="4">
    <source>
        <dbReference type="ARBA" id="ARBA00017286"/>
    </source>
</evidence>
<accession>A0A8H5HYT6</accession>
<evidence type="ECO:0000256" key="6">
    <source>
        <dbReference type="ARBA" id="ARBA00022490"/>
    </source>
</evidence>
<evidence type="ECO:0000256" key="5">
    <source>
        <dbReference type="ARBA" id="ARBA00018400"/>
    </source>
</evidence>
<name>A0A8H5HYT6_9AGAR</name>
<dbReference type="AlphaFoldDB" id="A0A8H5HYT6"/>
<dbReference type="GO" id="GO:0005634">
    <property type="term" value="C:nucleus"/>
    <property type="evidence" value="ECO:0007669"/>
    <property type="project" value="UniProtKB-SubCell"/>
</dbReference>
<dbReference type="PANTHER" id="PTHR18829">
    <property type="entry name" value="PROTEIN YAE1 HOMOLOG"/>
    <property type="match status" value="1"/>
</dbReference>
<comment type="similarity">
    <text evidence="3">Belongs to the YAE1 family.</text>
</comment>
<keyword evidence="11" id="KW-1185">Reference proteome</keyword>
<dbReference type="InterPro" id="IPR038881">
    <property type="entry name" value="Yae1-like"/>
</dbReference>
<evidence type="ECO:0000256" key="7">
    <source>
        <dbReference type="ARBA" id="ARBA00023242"/>
    </source>
</evidence>
<reference evidence="10 11" key="1">
    <citation type="journal article" date="2020" name="ISME J.">
        <title>Uncovering the hidden diversity of litter-decomposition mechanisms in mushroom-forming fungi.</title>
        <authorList>
            <person name="Floudas D."/>
            <person name="Bentzer J."/>
            <person name="Ahren D."/>
            <person name="Johansson T."/>
            <person name="Persson P."/>
            <person name="Tunlid A."/>
        </authorList>
    </citation>
    <scope>NUCLEOTIDE SEQUENCE [LARGE SCALE GENOMIC DNA]</scope>
    <source>
        <strain evidence="10 11">CBS 406.79</strain>
    </source>
</reference>